<evidence type="ECO:0000313" key="1">
    <source>
        <dbReference type="EMBL" id="AGR58906.1"/>
    </source>
</evidence>
<dbReference type="EMBL" id="CP006608">
    <property type="protein sequence ID" value="AGR58906.1"/>
    <property type="molecule type" value="Genomic_DNA"/>
</dbReference>
<sequence>MVKIMPVAVIFRFLQYLPQPVPYKLKPTLLGISNRGKRILRSLRVQ</sequence>
<dbReference type="AlphaFoldDB" id="S5MQ87"/>
<dbReference type="Proteomes" id="UP000015042">
    <property type="component" value="Chromosome"/>
</dbReference>
<evidence type="ECO:0000313" key="2">
    <source>
        <dbReference type="Proteomes" id="UP000015042"/>
    </source>
</evidence>
<accession>S5MQ87</accession>
<gene>
    <name evidence="1" type="ORF">A464_1721</name>
</gene>
<organism evidence="1 2">
    <name type="scientific">Salmonella bongori N268-08</name>
    <dbReference type="NCBI Taxonomy" id="1197719"/>
    <lineage>
        <taxon>Bacteria</taxon>
        <taxon>Pseudomonadati</taxon>
        <taxon>Pseudomonadota</taxon>
        <taxon>Gammaproteobacteria</taxon>
        <taxon>Enterobacterales</taxon>
        <taxon>Enterobacteriaceae</taxon>
        <taxon>Salmonella</taxon>
    </lineage>
</organism>
<proteinExistence type="predicted"/>
<dbReference type="HOGENOM" id="CLU_3188704_0_0_6"/>
<protein>
    <submittedName>
        <fullName evidence="1">Uncharacterized protein</fullName>
    </submittedName>
</protein>
<reference evidence="1 2" key="1">
    <citation type="submission" date="2013-07" db="EMBL/GenBank/DDBJ databases">
        <title>Genome sequence of Salmonella bongori N268-08 - a rare clinical isolate.</title>
        <authorList>
            <person name="Marti R."/>
            <person name="Hagens S."/>
            <person name="Loessner M.J."/>
            <person name="Klumpp J."/>
        </authorList>
    </citation>
    <scope>NUCLEOTIDE SEQUENCE [LARGE SCALE GENOMIC DNA]</scope>
    <source>
        <strain evidence="1 2">N268-08</strain>
    </source>
</reference>
<name>S5MQ87_SALBN</name>
<dbReference type="PATRIC" id="fig|1197719.3.peg.1715"/>
<dbReference type="KEGG" id="sbz:A464_1721"/>